<dbReference type="InterPro" id="IPR025669">
    <property type="entry name" value="AAA_dom"/>
</dbReference>
<dbReference type="EMBL" id="MAYW01000016">
    <property type="protein sequence ID" value="ODS33957.1"/>
    <property type="molecule type" value="Genomic_DNA"/>
</dbReference>
<organism evidence="2 3">
    <name type="scientific">Candidatus Scalindua rubra</name>
    <dbReference type="NCBI Taxonomy" id="1872076"/>
    <lineage>
        <taxon>Bacteria</taxon>
        <taxon>Pseudomonadati</taxon>
        <taxon>Planctomycetota</taxon>
        <taxon>Candidatus Brocadiia</taxon>
        <taxon>Candidatus Brocadiales</taxon>
        <taxon>Candidatus Scalinduaceae</taxon>
        <taxon>Candidatus Scalindua</taxon>
    </lineage>
</organism>
<dbReference type="Gene3D" id="3.40.50.300">
    <property type="entry name" value="P-loop containing nucleotide triphosphate hydrolases"/>
    <property type="match status" value="1"/>
</dbReference>
<protein>
    <submittedName>
        <fullName evidence="2">Chromosome segregation ATPase</fullName>
    </submittedName>
</protein>
<evidence type="ECO:0000313" key="3">
    <source>
        <dbReference type="Proteomes" id="UP000094056"/>
    </source>
</evidence>
<dbReference type="CDD" id="cd02042">
    <property type="entry name" value="ParAB_family"/>
    <property type="match status" value="1"/>
</dbReference>
<dbReference type="Pfam" id="PF13614">
    <property type="entry name" value="AAA_31"/>
    <property type="match status" value="1"/>
</dbReference>
<dbReference type="InterPro" id="IPR027417">
    <property type="entry name" value="P-loop_NTPase"/>
</dbReference>
<dbReference type="Proteomes" id="UP000094056">
    <property type="component" value="Unassembled WGS sequence"/>
</dbReference>
<dbReference type="PANTHER" id="PTHR13696">
    <property type="entry name" value="P-LOOP CONTAINING NUCLEOSIDE TRIPHOSPHATE HYDROLASE"/>
    <property type="match status" value="1"/>
</dbReference>
<evidence type="ECO:0000313" key="2">
    <source>
        <dbReference type="EMBL" id="ODS33957.1"/>
    </source>
</evidence>
<gene>
    <name evidence="2" type="ORF">SCARUB_00930</name>
</gene>
<comment type="caution">
    <text evidence="2">The sequence shown here is derived from an EMBL/GenBank/DDBJ whole genome shotgun (WGS) entry which is preliminary data.</text>
</comment>
<dbReference type="PANTHER" id="PTHR13696:SF52">
    <property type="entry name" value="PARA FAMILY PROTEIN CT_582"/>
    <property type="match status" value="1"/>
</dbReference>
<feature type="domain" description="AAA" evidence="1">
    <location>
        <begin position="2"/>
        <end position="186"/>
    </location>
</feature>
<accession>A0A1E3XE92</accession>
<proteinExistence type="predicted"/>
<dbReference type="AlphaFoldDB" id="A0A1E3XE92"/>
<reference evidence="2 3" key="1">
    <citation type="submission" date="2016-07" db="EMBL/GenBank/DDBJ databases">
        <title>Draft genome of Scalindua rubra, obtained from a brine-seawater interface in the Red Sea, sheds light on salt adaptation in anammox bacteria.</title>
        <authorList>
            <person name="Speth D.R."/>
            <person name="Lagkouvardos I."/>
            <person name="Wang Y."/>
            <person name="Qian P.-Y."/>
            <person name="Dutilh B.E."/>
            <person name="Jetten M.S."/>
        </authorList>
    </citation>
    <scope>NUCLEOTIDE SEQUENCE [LARGE SCALE GENOMIC DNA]</scope>
    <source>
        <strain evidence="2">BSI-1</strain>
    </source>
</reference>
<dbReference type="InterPro" id="IPR050678">
    <property type="entry name" value="DNA_Partitioning_ATPase"/>
</dbReference>
<name>A0A1E3XE92_9BACT</name>
<evidence type="ECO:0000259" key="1">
    <source>
        <dbReference type="Pfam" id="PF13614"/>
    </source>
</evidence>
<dbReference type="SUPFAM" id="SSF52540">
    <property type="entry name" value="P-loop containing nucleoside triphosphate hydrolases"/>
    <property type="match status" value="1"/>
</dbReference>
<dbReference type="PATRIC" id="fig|1872076.5.peg.1079"/>
<sequence length="294" mass="33667">MIVSIINNKGGVGKTTTSINLSNCLAINRKRVLLVDTDPQAHSSRGLGIHIGAEQETLQDIFNTKYEQLYALFYDKSIKDIIIRTKRRDLDLAPSDTHLVDVIEKLYRTYWFFREDFLLRCLEPVKSDYDYIIIDCPPGLGVLAINAIKASDFILIPCEMSRGSLDGIADLLKIIPNIKGESFDNFKILLTLFNYKYASSNKYVMRQLAPLKEKILNTKINRNEPLNRSQLSNKDIFSFSPQSKGAKDYSSLTRELLKIWGDDEKQKEPNPNPNLIFSNHSISIHCRSIKRRHI</sequence>